<feature type="transmembrane region" description="Helical" evidence="2">
    <location>
        <begin position="6"/>
        <end position="27"/>
    </location>
</feature>
<reference evidence="3 4" key="1">
    <citation type="submission" date="2014-09" db="EMBL/GenBank/DDBJ databases">
        <authorList>
            <person name="Regsiter A."/>
        </authorList>
    </citation>
    <scope>NUCLEOTIDE SEQUENCE [LARGE SCALE GENOMIC DNA]</scope>
</reference>
<evidence type="ECO:0000256" key="2">
    <source>
        <dbReference type="SAM" id="Phobius"/>
    </source>
</evidence>
<keyword evidence="1" id="KW-0175">Coiled coil</keyword>
<accession>A0A0U5G4W7</accession>
<keyword evidence="4" id="KW-1185">Reference proteome</keyword>
<gene>
    <name evidence="3" type="ORF">XAC3562_1570006</name>
</gene>
<evidence type="ECO:0000313" key="3">
    <source>
        <dbReference type="EMBL" id="CEG14939.1"/>
    </source>
</evidence>
<evidence type="ECO:0000256" key="1">
    <source>
        <dbReference type="SAM" id="Coils"/>
    </source>
</evidence>
<keyword evidence="2" id="KW-0812">Transmembrane</keyword>
<keyword evidence="2" id="KW-1133">Transmembrane helix</keyword>
<organism evidence="3 4">
    <name type="scientific">Xanthomonas citri pv. citri</name>
    <dbReference type="NCBI Taxonomy" id="611301"/>
    <lineage>
        <taxon>Bacteria</taxon>
        <taxon>Pseudomonadati</taxon>
        <taxon>Pseudomonadota</taxon>
        <taxon>Gammaproteobacteria</taxon>
        <taxon>Lysobacterales</taxon>
        <taxon>Lysobacteraceae</taxon>
        <taxon>Xanthomonas</taxon>
    </lineage>
</organism>
<keyword evidence="2" id="KW-0472">Membrane</keyword>
<name>A0A0U5G4W7_XANCI</name>
<proteinExistence type="predicted"/>
<dbReference type="Proteomes" id="UP000052230">
    <property type="component" value="Unassembled WGS sequence"/>
</dbReference>
<protein>
    <submittedName>
        <fullName evidence="3">Uncharacterized protein</fullName>
    </submittedName>
</protein>
<evidence type="ECO:0000313" key="4">
    <source>
        <dbReference type="Proteomes" id="UP000052230"/>
    </source>
</evidence>
<feature type="coiled-coil region" evidence="1">
    <location>
        <begin position="37"/>
        <end position="91"/>
    </location>
</feature>
<sequence length="169" mass="19395">MMVMDIFWGFVQQIVTWFLVVMGWLVLSDQAERREVTKSYFGRLQDLRKELRSLEELGRGFHAEAYNEVKAQQVARAERRLSLELNNLKAKEIVPFSLTQEVIRLRQALTSQNFDSSSHSVQPWSSEVQLEIASAVDSVDRALFNAAHRIATAPVTLRSSVAHAFKNRF</sequence>
<dbReference type="EMBL" id="CCXZ01000065">
    <property type="protein sequence ID" value="CEG14939.1"/>
    <property type="molecule type" value="Genomic_DNA"/>
</dbReference>
<dbReference type="AlphaFoldDB" id="A0A0U5G4W7"/>
<comment type="caution">
    <text evidence="3">The sequence shown here is derived from an EMBL/GenBank/DDBJ whole genome shotgun (WGS) entry which is preliminary data.</text>
</comment>